<dbReference type="Proteomes" id="UP000823399">
    <property type="component" value="Unassembled WGS sequence"/>
</dbReference>
<dbReference type="AlphaFoldDB" id="A0A9P7EQQ5"/>
<reference evidence="2" key="1">
    <citation type="journal article" date="2020" name="New Phytol.">
        <title>Comparative genomics reveals dynamic genome evolution in host specialist ectomycorrhizal fungi.</title>
        <authorList>
            <person name="Lofgren L.A."/>
            <person name="Nguyen N.H."/>
            <person name="Vilgalys R."/>
            <person name="Ruytinx J."/>
            <person name="Liao H.L."/>
            <person name="Branco S."/>
            <person name="Kuo A."/>
            <person name="LaButti K."/>
            <person name="Lipzen A."/>
            <person name="Andreopoulos W."/>
            <person name="Pangilinan J."/>
            <person name="Riley R."/>
            <person name="Hundley H."/>
            <person name="Na H."/>
            <person name="Barry K."/>
            <person name="Grigoriev I.V."/>
            <person name="Stajich J.E."/>
            <person name="Kennedy P.G."/>
        </authorList>
    </citation>
    <scope>NUCLEOTIDE SEQUENCE</scope>
    <source>
        <strain evidence="2">FC423</strain>
    </source>
</reference>
<dbReference type="EMBL" id="JABBWM010000605">
    <property type="protein sequence ID" value="KAG2080053.1"/>
    <property type="molecule type" value="Genomic_DNA"/>
</dbReference>
<proteinExistence type="predicted"/>
<evidence type="ECO:0000313" key="2">
    <source>
        <dbReference type="EMBL" id="KAG2080053.1"/>
    </source>
</evidence>
<protein>
    <submittedName>
        <fullName evidence="2">Uncharacterized protein</fullName>
    </submittedName>
</protein>
<feature type="compositionally biased region" description="Low complexity" evidence="1">
    <location>
        <begin position="274"/>
        <end position="292"/>
    </location>
</feature>
<feature type="region of interest" description="Disordered" evidence="1">
    <location>
        <begin position="249"/>
        <end position="292"/>
    </location>
</feature>
<feature type="compositionally biased region" description="Polar residues" evidence="1">
    <location>
        <begin position="263"/>
        <end position="273"/>
    </location>
</feature>
<organism evidence="2 3">
    <name type="scientific">Suillus discolor</name>
    <dbReference type="NCBI Taxonomy" id="1912936"/>
    <lineage>
        <taxon>Eukaryota</taxon>
        <taxon>Fungi</taxon>
        <taxon>Dikarya</taxon>
        <taxon>Basidiomycota</taxon>
        <taxon>Agaricomycotina</taxon>
        <taxon>Agaricomycetes</taxon>
        <taxon>Agaricomycetidae</taxon>
        <taxon>Boletales</taxon>
        <taxon>Suillineae</taxon>
        <taxon>Suillaceae</taxon>
        <taxon>Suillus</taxon>
    </lineage>
</organism>
<comment type="caution">
    <text evidence="2">The sequence shown here is derived from an EMBL/GenBank/DDBJ whole genome shotgun (WGS) entry which is preliminary data.</text>
</comment>
<feature type="region of interest" description="Disordered" evidence="1">
    <location>
        <begin position="317"/>
        <end position="340"/>
    </location>
</feature>
<evidence type="ECO:0000256" key="1">
    <source>
        <dbReference type="SAM" id="MobiDB-lite"/>
    </source>
</evidence>
<feature type="non-terminal residue" evidence="2">
    <location>
        <position position="1"/>
    </location>
</feature>
<dbReference type="RefSeq" id="XP_041284103.1">
    <property type="nucleotide sequence ID" value="XM_041434711.1"/>
</dbReference>
<gene>
    <name evidence="2" type="ORF">F5147DRAFT_661493</name>
</gene>
<name>A0A9P7EQQ5_9AGAM</name>
<evidence type="ECO:0000313" key="3">
    <source>
        <dbReference type="Proteomes" id="UP000823399"/>
    </source>
</evidence>
<feature type="compositionally biased region" description="Polar residues" evidence="1">
    <location>
        <begin position="317"/>
        <end position="334"/>
    </location>
</feature>
<dbReference type="GeneID" id="64696970"/>
<accession>A0A9P7EQQ5</accession>
<sequence length="386" mass="42739">SLVPLVPEKVSGLTDVISITFASYTPLDCKDFRDIRTIYWTRSDFNSAKTKSRGVLKWGSNKRKTTRTTDDAESVESDSKETKGRSSLFLVDKHGKFCLKLVKGHLLVPTQYLIHTSFIQPGPCGMEKVDSITQLYYYGCMRTRFLELQLCEGDWKAEAMAVEYYHGWVDRPTTDTKIKGEKSRDPSLTLEALRSSSSKRPTSLTVLQSERTKKQRVLLADGTSSHQKLHDQPYKFLSMFNNTGARDTVSNMSPESHSVDKIPQSQPTMHIQVSTASSSDSAQPSGESVTPLLDSVPLPSSLTLTFLATALNNVSLEGSTSPHISPPSATSTGDVLTKPVKKKEVRQTLTTSSSQVWGQQQRATSVVSNGRLSARQELLQSLRTLE</sequence>
<dbReference type="OrthoDB" id="3235325at2759"/>
<keyword evidence="3" id="KW-1185">Reference proteome</keyword>